<evidence type="ECO:0000256" key="1">
    <source>
        <dbReference type="SAM" id="MobiDB-lite"/>
    </source>
</evidence>
<evidence type="ECO:0000313" key="3">
    <source>
        <dbReference type="EMBL" id="CCB89060.1"/>
    </source>
</evidence>
<dbReference type="Proteomes" id="UP000000496">
    <property type="component" value="Chromosome gsn.131"/>
</dbReference>
<feature type="compositionally biased region" description="Low complexity" evidence="1">
    <location>
        <begin position="128"/>
        <end position="145"/>
    </location>
</feature>
<feature type="region of interest" description="Disordered" evidence="1">
    <location>
        <begin position="84"/>
        <end position="169"/>
    </location>
</feature>
<protein>
    <submittedName>
        <fullName evidence="3">Uncharacterized protein</fullName>
    </submittedName>
</protein>
<dbReference type="AlphaFoldDB" id="F8L8D7"/>
<feature type="transmembrane region" description="Helical" evidence="2">
    <location>
        <begin position="29"/>
        <end position="46"/>
    </location>
</feature>
<organism evidence="3 4">
    <name type="scientific">Simkania negevensis (strain ATCC VR-1471 / DSM 27360 / Z)</name>
    <dbReference type="NCBI Taxonomy" id="331113"/>
    <lineage>
        <taxon>Bacteria</taxon>
        <taxon>Pseudomonadati</taxon>
        <taxon>Chlamydiota</taxon>
        <taxon>Chlamydiia</taxon>
        <taxon>Parachlamydiales</taxon>
        <taxon>Simkaniaceae</taxon>
        <taxon>Simkania</taxon>
    </lineage>
</organism>
<feature type="transmembrane region" description="Helical" evidence="2">
    <location>
        <begin position="52"/>
        <end position="71"/>
    </location>
</feature>
<dbReference type="EMBL" id="FR872582">
    <property type="protein sequence ID" value="CCB89060.1"/>
    <property type="molecule type" value="Genomic_DNA"/>
</dbReference>
<keyword evidence="4" id="KW-1185">Reference proteome</keyword>
<gene>
    <name evidence="3" type="ordered locus">SNE_A11830</name>
</gene>
<evidence type="ECO:0000313" key="4">
    <source>
        <dbReference type="Proteomes" id="UP000000496"/>
    </source>
</evidence>
<reference key="1">
    <citation type="journal article" date="2011" name="Mol. Biol. Evol.">
        <title>Unity in variety -- the pan-genome of the Chlamydiae.</title>
        <authorList>
            <person name="Collingro A."/>
            <person name="Tischler P."/>
            <person name="Weinmaier T."/>
            <person name="Penz T."/>
            <person name="Heinz E."/>
            <person name="Brunham R.C."/>
            <person name="Read T.D."/>
            <person name="Bavoil P.M."/>
            <person name="Sachse K."/>
            <person name="Kahane S."/>
            <person name="Friedman M.G."/>
            <person name="Rattei T."/>
            <person name="Myers G.S.A."/>
            <person name="Horn M."/>
        </authorList>
    </citation>
    <scope>NUCLEOTIDE SEQUENCE</scope>
    <source>
        <strain>Z</strain>
    </source>
</reference>
<dbReference type="KEGG" id="sng:SNE_A11830"/>
<dbReference type="HOGENOM" id="CLU_1577449_0_0_0"/>
<keyword evidence="2" id="KW-0812">Transmembrane</keyword>
<dbReference type="RefSeq" id="WP_013943527.1">
    <property type="nucleotide sequence ID" value="NC_015713.1"/>
</dbReference>
<feature type="compositionally biased region" description="Basic and acidic residues" evidence="1">
    <location>
        <begin position="159"/>
        <end position="169"/>
    </location>
</feature>
<sequence length="169" mass="17819">MTKIQANLFPANYAMDAFGSKDLSNTQKGLTLALTITATYLSYSYLPPSMNKWAGGITILTGTTFFLFGSFSKFLEYVSGLFNSPSKSGSAKMWGGDDKPPTNQLHMGSKASGARPVKKGSGHPQPQVGSTPPSHSPSPGVTVTTDQGSATLHVGSKTSGERPKKKDNT</sequence>
<reference evidence="3 4" key="2">
    <citation type="journal article" date="2011" name="Mol. Biol. Evol.">
        <title>Unity in variety--the pan-genome of the Chlamydiae.</title>
        <authorList>
            <person name="Collingro A."/>
            <person name="Tischler P."/>
            <person name="Weinmaier T."/>
            <person name="Penz T."/>
            <person name="Heinz E."/>
            <person name="Brunham R.C."/>
            <person name="Read T.D."/>
            <person name="Bavoil P.M."/>
            <person name="Sachse K."/>
            <person name="Kahane S."/>
            <person name="Friedman M.G."/>
            <person name="Rattei T."/>
            <person name="Myers G.S."/>
            <person name="Horn M."/>
        </authorList>
    </citation>
    <scope>NUCLEOTIDE SEQUENCE [LARGE SCALE GENOMIC DNA]</scope>
    <source>
        <strain evidence="4">ATCC VR-1471 / Z</strain>
    </source>
</reference>
<keyword evidence="2" id="KW-0472">Membrane</keyword>
<evidence type="ECO:0000256" key="2">
    <source>
        <dbReference type="SAM" id="Phobius"/>
    </source>
</evidence>
<keyword evidence="2" id="KW-1133">Transmembrane helix</keyword>
<dbReference type="STRING" id="331113.SNE_A11830"/>
<name>F8L8D7_SIMNZ</name>
<accession>F8L8D7</accession>
<proteinExistence type="predicted"/>